<feature type="region of interest" description="Disordered" evidence="4">
    <location>
        <begin position="1"/>
        <end position="38"/>
    </location>
</feature>
<feature type="region of interest" description="Disordered" evidence="4">
    <location>
        <begin position="605"/>
        <end position="625"/>
    </location>
</feature>
<feature type="transmembrane region" description="Helical" evidence="5">
    <location>
        <begin position="293"/>
        <end position="315"/>
    </location>
</feature>
<dbReference type="PANTHER" id="PTHR22838">
    <property type="entry name" value="WD REPEAT PROTEIN 26-RELATED"/>
    <property type="match status" value="1"/>
</dbReference>
<dbReference type="InterPro" id="IPR051350">
    <property type="entry name" value="WD_repeat-ST_regulator"/>
</dbReference>
<protein>
    <recommendedName>
        <fullName evidence="8">Anaphase-promoting complex subunit 4 WD40 domain-containing protein</fullName>
    </recommendedName>
</protein>
<keyword evidence="5" id="KW-0472">Membrane</keyword>
<feature type="transmembrane region" description="Helical" evidence="5">
    <location>
        <begin position="401"/>
        <end position="425"/>
    </location>
</feature>
<keyword evidence="7" id="KW-1185">Reference proteome</keyword>
<name>M2R9G6_CERS8</name>
<evidence type="ECO:0000256" key="4">
    <source>
        <dbReference type="SAM" id="MobiDB-lite"/>
    </source>
</evidence>
<evidence type="ECO:0000256" key="5">
    <source>
        <dbReference type="SAM" id="Phobius"/>
    </source>
</evidence>
<proteinExistence type="predicted"/>
<keyword evidence="1 3" id="KW-0853">WD repeat</keyword>
<reference evidence="6 7" key="1">
    <citation type="journal article" date="2012" name="Proc. Natl. Acad. Sci. U.S.A.">
        <title>Comparative genomics of Ceriporiopsis subvermispora and Phanerochaete chrysosporium provide insight into selective ligninolysis.</title>
        <authorList>
            <person name="Fernandez-Fueyo E."/>
            <person name="Ruiz-Duenas F.J."/>
            <person name="Ferreira P."/>
            <person name="Floudas D."/>
            <person name="Hibbett D.S."/>
            <person name="Canessa P."/>
            <person name="Larrondo L.F."/>
            <person name="James T.Y."/>
            <person name="Seelenfreund D."/>
            <person name="Lobos S."/>
            <person name="Polanco R."/>
            <person name="Tello M."/>
            <person name="Honda Y."/>
            <person name="Watanabe T."/>
            <person name="Watanabe T."/>
            <person name="Ryu J.S."/>
            <person name="Kubicek C.P."/>
            <person name="Schmoll M."/>
            <person name="Gaskell J."/>
            <person name="Hammel K.E."/>
            <person name="St John F.J."/>
            <person name="Vanden Wymelenberg A."/>
            <person name="Sabat G."/>
            <person name="Splinter BonDurant S."/>
            <person name="Syed K."/>
            <person name="Yadav J.S."/>
            <person name="Doddapaneni H."/>
            <person name="Subramanian V."/>
            <person name="Lavin J.L."/>
            <person name="Oguiza J.A."/>
            <person name="Perez G."/>
            <person name="Pisabarro A.G."/>
            <person name="Ramirez L."/>
            <person name="Santoyo F."/>
            <person name="Master E."/>
            <person name="Coutinho P.M."/>
            <person name="Henrissat B."/>
            <person name="Lombard V."/>
            <person name="Magnuson J.K."/>
            <person name="Kuees U."/>
            <person name="Hori C."/>
            <person name="Igarashi K."/>
            <person name="Samejima M."/>
            <person name="Held B.W."/>
            <person name="Barry K.W."/>
            <person name="LaButti K.M."/>
            <person name="Lapidus A."/>
            <person name="Lindquist E.A."/>
            <person name="Lucas S.M."/>
            <person name="Riley R."/>
            <person name="Salamov A.A."/>
            <person name="Hoffmeister D."/>
            <person name="Schwenk D."/>
            <person name="Hadar Y."/>
            <person name="Yarden O."/>
            <person name="de Vries R.P."/>
            <person name="Wiebenga A."/>
            <person name="Stenlid J."/>
            <person name="Eastwood D."/>
            <person name="Grigoriev I.V."/>
            <person name="Berka R.M."/>
            <person name="Blanchette R.A."/>
            <person name="Kersten P."/>
            <person name="Martinez A.T."/>
            <person name="Vicuna R."/>
            <person name="Cullen D."/>
        </authorList>
    </citation>
    <scope>NUCLEOTIDE SEQUENCE [LARGE SCALE GENOMIC DNA]</scope>
    <source>
        <strain evidence="6 7">B</strain>
    </source>
</reference>
<feature type="region of interest" description="Disordered" evidence="4">
    <location>
        <begin position="500"/>
        <end position="551"/>
    </location>
</feature>
<dbReference type="SMART" id="SM00320">
    <property type="entry name" value="WD40"/>
    <property type="match status" value="4"/>
</dbReference>
<gene>
    <name evidence="6" type="ORF">CERSUDRAFT_116166</name>
</gene>
<dbReference type="EMBL" id="KB445800">
    <property type="protein sequence ID" value="EMD35391.1"/>
    <property type="molecule type" value="Genomic_DNA"/>
</dbReference>
<evidence type="ECO:0000256" key="3">
    <source>
        <dbReference type="PROSITE-ProRule" id="PRU00221"/>
    </source>
</evidence>
<keyword evidence="2" id="KW-0677">Repeat</keyword>
<dbReference type="AlphaFoldDB" id="M2R9G6"/>
<sequence>MARVHLAETTAHPNDLTAIPAGPTVSSQESTRGHARRKQTLRTLLDALAELSKDEELGGVVNEQPSFEDDRDVPTVDEHLQKVGAEAFNKFQRRIHNLDRELRNFANAARQLGSSVGILSSSFHLRERLAQILFLFRENAADLFPRKVNRRSRESLVDPNLQHWRKSKRYKPPPHVANPTIMESLDPEDLPFQLQMFAKDVTTFLDCLNEFPEFTDEAVNSSILSLEGDLKYWASCLKAYEGQFRYPAVQRYIHDLSAEMGEHLDSITSSLSIFIEIGVPTIRFAQKHASQNLLNLSTVATFFSAVTATTMQFSFTDTHHPLADAVNGFWFTSLVFSIGAAVNSLLGLTWKQAMYRSPGHRVPWWVLIWIKRSPLVFLVLSVACFSIGLVLFAYSSGQHRIVATVTTVFSAMSCFGLAAVSAWFASERWAFTRHKGRKWLADVISETKVELAMVPGIKWIIYEPRAWFWIVSGWVRRHFHSVGRRLSRLNSVVVDKFSRQSTMESDQEKAAETLNGRALSPGHERGPSEPVSPIRHRGSDASPLLPIAEGRIPTTVATSTDALSTNTINSETSSINGAATPTAKSRFASAVRSVMMLRTAAGVSTPLGPFTPRRQRTTSSDGQSKGDLVEQVNMLRTSRVATLVPKLKSLEPTQDLPAHQALVRHLQFSPNGKLLATSSWDRTSMIFRVGDPFTVHRILAHPQGFVGQVAWSPTGSLLLTKLNRGIKVWTEDGVCRKTIDRRRSVQSIVWLPGGEGLLSVEGSDVVKLDLSGQVLDTHHFDRMTLHDVAVTQDGQRMLCVGALMASADGLHPSKSRAEKQIIAYNLDKKEIDNRVPVLHDVRDITLARNDQVALVSYENKAPPQLWKVETVKDTARLSLRHTYMPKFSVDFAGPSYFGGKNDQLVLCAGKAGDIHIWDRESGALLHHVRAQALGGDLTCIAWNHAVDPFMFATGSHDGAVKIWTTPPADHVPLHPQDDSTSSSRVGTNGRNTPRTNSPSPYDIGVRTESPSVQSAFGSRDVLDQASSPIQEELRASGSISRSQSMSQKAATEKSVTFSESPP</sequence>
<evidence type="ECO:0000256" key="2">
    <source>
        <dbReference type="ARBA" id="ARBA00022737"/>
    </source>
</evidence>
<evidence type="ECO:0000313" key="7">
    <source>
        <dbReference type="Proteomes" id="UP000016930"/>
    </source>
</evidence>
<dbReference type="PANTHER" id="PTHR22838:SF0">
    <property type="entry name" value="WD REPEAT-CONTAINING PROTEIN 26"/>
    <property type="match status" value="1"/>
</dbReference>
<dbReference type="GO" id="GO:0043161">
    <property type="term" value="P:proteasome-mediated ubiquitin-dependent protein catabolic process"/>
    <property type="evidence" value="ECO:0007669"/>
    <property type="project" value="TreeGrafter"/>
</dbReference>
<feature type="transmembrane region" description="Helical" evidence="5">
    <location>
        <begin position="375"/>
        <end position="395"/>
    </location>
</feature>
<dbReference type="InterPro" id="IPR015943">
    <property type="entry name" value="WD40/YVTN_repeat-like_dom_sf"/>
</dbReference>
<feature type="repeat" description="WD" evidence="3">
    <location>
        <begin position="656"/>
        <end position="689"/>
    </location>
</feature>
<dbReference type="InterPro" id="IPR036322">
    <property type="entry name" value="WD40_repeat_dom_sf"/>
</dbReference>
<dbReference type="GO" id="GO:0034657">
    <property type="term" value="C:GID complex"/>
    <property type="evidence" value="ECO:0007669"/>
    <property type="project" value="TreeGrafter"/>
</dbReference>
<feature type="compositionally biased region" description="Low complexity" evidence="4">
    <location>
        <begin position="1036"/>
        <end position="1046"/>
    </location>
</feature>
<organism evidence="6 7">
    <name type="scientific">Ceriporiopsis subvermispora (strain B)</name>
    <name type="common">White-rot fungus</name>
    <name type="synonym">Gelatoporia subvermispora</name>
    <dbReference type="NCBI Taxonomy" id="914234"/>
    <lineage>
        <taxon>Eukaryota</taxon>
        <taxon>Fungi</taxon>
        <taxon>Dikarya</taxon>
        <taxon>Basidiomycota</taxon>
        <taxon>Agaricomycotina</taxon>
        <taxon>Agaricomycetes</taxon>
        <taxon>Polyporales</taxon>
        <taxon>Gelatoporiaceae</taxon>
        <taxon>Gelatoporia</taxon>
    </lineage>
</organism>
<feature type="compositionally biased region" description="Polar residues" evidence="4">
    <location>
        <begin position="1047"/>
        <end position="1062"/>
    </location>
</feature>
<feature type="transmembrane region" description="Helical" evidence="5">
    <location>
        <begin position="327"/>
        <end position="348"/>
    </location>
</feature>
<dbReference type="Proteomes" id="UP000016930">
    <property type="component" value="Unassembled WGS sequence"/>
</dbReference>
<dbReference type="OrthoDB" id="972532at2759"/>
<feature type="compositionally biased region" description="Polar residues" evidence="4">
    <location>
        <begin position="978"/>
        <end position="999"/>
    </location>
</feature>
<dbReference type="HOGENOM" id="CLU_008849_0_0_1"/>
<dbReference type="Pfam" id="PF00400">
    <property type="entry name" value="WD40"/>
    <property type="match status" value="2"/>
</dbReference>
<dbReference type="STRING" id="914234.M2R9G6"/>
<dbReference type="Gene3D" id="2.130.10.10">
    <property type="entry name" value="YVTN repeat-like/Quinoprotein amine dehydrogenase"/>
    <property type="match status" value="2"/>
</dbReference>
<dbReference type="SUPFAM" id="SSF50978">
    <property type="entry name" value="WD40 repeat-like"/>
    <property type="match status" value="1"/>
</dbReference>
<feature type="region of interest" description="Disordered" evidence="4">
    <location>
        <begin position="963"/>
        <end position="1062"/>
    </location>
</feature>
<dbReference type="InterPro" id="IPR001680">
    <property type="entry name" value="WD40_rpt"/>
</dbReference>
<keyword evidence="5" id="KW-0812">Transmembrane</keyword>
<evidence type="ECO:0000256" key="1">
    <source>
        <dbReference type="ARBA" id="ARBA00022574"/>
    </source>
</evidence>
<keyword evidence="5" id="KW-1133">Transmembrane helix</keyword>
<accession>M2R9G6</accession>
<dbReference type="PROSITE" id="PS50082">
    <property type="entry name" value="WD_REPEATS_2"/>
    <property type="match status" value="1"/>
</dbReference>
<evidence type="ECO:0000313" key="6">
    <source>
        <dbReference type="EMBL" id="EMD35391.1"/>
    </source>
</evidence>
<evidence type="ECO:0008006" key="8">
    <source>
        <dbReference type="Google" id="ProtNLM"/>
    </source>
</evidence>